<comment type="caution">
    <text evidence="1">The sequence shown here is derived from an EMBL/GenBank/DDBJ whole genome shotgun (WGS) entry which is preliminary data.</text>
</comment>
<dbReference type="AlphaFoldDB" id="A0AAV4XV33"/>
<proteinExistence type="predicted"/>
<protein>
    <submittedName>
        <fullName evidence="1">Uncharacterized protein</fullName>
    </submittedName>
</protein>
<dbReference type="Proteomes" id="UP001054945">
    <property type="component" value="Unassembled WGS sequence"/>
</dbReference>
<reference evidence="1 2" key="1">
    <citation type="submission" date="2021-06" db="EMBL/GenBank/DDBJ databases">
        <title>Caerostris extrusa draft genome.</title>
        <authorList>
            <person name="Kono N."/>
            <person name="Arakawa K."/>
        </authorList>
    </citation>
    <scope>NUCLEOTIDE SEQUENCE [LARGE SCALE GENOMIC DNA]</scope>
</reference>
<evidence type="ECO:0000313" key="2">
    <source>
        <dbReference type="Proteomes" id="UP001054945"/>
    </source>
</evidence>
<accession>A0AAV4XV33</accession>
<evidence type="ECO:0000313" key="1">
    <source>
        <dbReference type="EMBL" id="GIY99040.1"/>
    </source>
</evidence>
<sequence>MNMQRIKLKRSYQIKDPLSNFPATIEKFSISLHITEQSLHDEWSEMSESPKPYLRIRFFNLDSGFEIKAYSGNGF</sequence>
<name>A0AAV4XV33_CAEEX</name>
<organism evidence="1 2">
    <name type="scientific">Caerostris extrusa</name>
    <name type="common">Bark spider</name>
    <name type="synonym">Caerostris bankana</name>
    <dbReference type="NCBI Taxonomy" id="172846"/>
    <lineage>
        <taxon>Eukaryota</taxon>
        <taxon>Metazoa</taxon>
        <taxon>Ecdysozoa</taxon>
        <taxon>Arthropoda</taxon>
        <taxon>Chelicerata</taxon>
        <taxon>Arachnida</taxon>
        <taxon>Araneae</taxon>
        <taxon>Araneomorphae</taxon>
        <taxon>Entelegynae</taxon>
        <taxon>Araneoidea</taxon>
        <taxon>Araneidae</taxon>
        <taxon>Caerostris</taxon>
    </lineage>
</organism>
<dbReference type="EMBL" id="BPLR01000996">
    <property type="protein sequence ID" value="GIY99040.1"/>
    <property type="molecule type" value="Genomic_DNA"/>
</dbReference>
<gene>
    <name evidence="1" type="ORF">CEXT_538781</name>
</gene>
<keyword evidence="2" id="KW-1185">Reference proteome</keyword>